<accession>A0ABP9DIQ7</accession>
<organism evidence="2 3">
    <name type="scientific">Algivirga pacifica</name>
    <dbReference type="NCBI Taxonomy" id="1162670"/>
    <lineage>
        <taxon>Bacteria</taxon>
        <taxon>Pseudomonadati</taxon>
        <taxon>Bacteroidota</taxon>
        <taxon>Cytophagia</taxon>
        <taxon>Cytophagales</taxon>
        <taxon>Flammeovirgaceae</taxon>
        <taxon>Algivirga</taxon>
    </lineage>
</organism>
<proteinExistence type="predicted"/>
<evidence type="ECO:0000313" key="3">
    <source>
        <dbReference type="Proteomes" id="UP001500298"/>
    </source>
</evidence>
<evidence type="ECO:0000313" key="2">
    <source>
        <dbReference type="EMBL" id="GAA4848151.1"/>
    </source>
</evidence>
<gene>
    <name evidence="2" type="ORF">GCM10023331_36080</name>
</gene>
<dbReference type="EMBL" id="BAABJX010000058">
    <property type="protein sequence ID" value="GAA4848151.1"/>
    <property type="molecule type" value="Genomic_DNA"/>
</dbReference>
<keyword evidence="3" id="KW-1185">Reference proteome</keyword>
<sequence>MKTTQLQDLNEKELKLLHNGEYQATLSLAEWAHSCRKLLRLASNYQIVKEREQYVLLRVVLILLLGGYTVISIGDTLPVFYTDFMYHSVIGRGLMGILAVSYLFLVGLTFYKLRILPGRKKRLHVNNRFFETIITEMPEKLQEMVSPNIPLTQKIQMKGDFGANSASLNPATNRYEIEHLQAQAVLAKGVVCQYSLVIHYHKIRYWKKGRGNSSKLKRKTKARSYFLLKLQVKQHLFDKKRLAGLVGKAKIIKRGDKVIIKSLFQRKSKAETVVSNASITTMVAQDPINQLKFILRQLDLLTYVKEKSEEQKMDKTFTAADYEGFEEAVLQQEVAEALVEDAFGDS</sequence>
<comment type="caution">
    <text evidence="2">The sequence shown here is derived from an EMBL/GenBank/DDBJ whole genome shotgun (WGS) entry which is preliminary data.</text>
</comment>
<feature type="transmembrane region" description="Helical" evidence="1">
    <location>
        <begin position="94"/>
        <end position="113"/>
    </location>
</feature>
<keyword evidence="1" id="KW-0472">Membrane</keyword>
<keyword evidence="1" id="KW-1133">Transmembrane helix</keyword>
<dbReference type="RefSeq" id="WP_345374374.1">
    <property type="nucleotide sequence ID" value="NZ_BAABJX010000058.1"/>
</dbReference>
<protein>
    <submittedName>
        <fullName evidence="2">Uncharacterized protein</fullName>
    </submittedName>
</protein>
<reference evidence="3" key="1">
    <citation type="journal article" date="2019" name="Int. J. Syst. Evol. Microbiol.">
        <title>The Global Catalogue of Microorganisms (GCM) 10K type strain sequencing project: providing services to taxonomists for standard genome sequencing and annotation.</title>
        <authorList>
            <consortium name="The Broad Institute Genomics Platform"/>
            <consortium name="The Broad Institute Genome Sequencing Center for Infectious Disease"/>
            <person name="Wu L."/>
            <person name="Ma J."/>
        </authorList>
    </citation>
    <scope>NUCLEOTIDE SEQUENCE [LARGE SCALE GENOMIC DNA]</scope>
    <source>
        <strain evidence="3">JCM 18326</strain>
    </source>
</reference>
<name>A0ABP9DIQ7_9BACT</name>
<dbReference type="Proteomes" id="UP001500298">
    <property type="component" value="Unassembled WGS sequence"/>
</dbReference>
<evidence type="ECO:0000256" key="1">
    <source>
        <dbReference type="SAM" id="Phobius"/>
    </source>
</evidence>
<keyword evidence="1" id="KW-0812">Transmembrane</keyword>
<feature type="transmembrane region" description="Helical" evidence="1">
    <location>
        <begin position="55"/>
        <end position="74"/>
    </location>
</feature>